<evidence type="ECO:0000256" key="1">
    <source>
        <dbReference type="SAM" id="MobiDB-lite"/>
    </source>
</evidence>
<evidence type="ECO:0000313" key="3">
    <source>
        <dbReference type="Proteomes" id="UP000092600"/>
    </source>
</evidence>
<protein>
    <submittedName>
        <fullName evidence="2">Uncharacterized protein</fullName>
    </submittedName>
</protein>
<gene>
    <name evidence="2" type="ORF">ACMD2_09978</name>
</gene>
<organism evidence="2 3">
    <name type="scientific">Ananas comosus</name>
    <name type="common">Pineapple</name>
    <name type="synonym">Ananas ananas</name>
    <dbReference type="NCBI Taxonomy" id="4615"/>
    <lineage>
        <taxon>Eukaryota</taxon>
        <taxon>Viridiplantae</taxon>
        <taxon>Streptophyta</taxon>
        <taxon>Embryophyta</taxon>
        <taxon>Tracheophyta</taxon>
        <taxon>Spermatophyta</taxon>
        <taxon>Magnoliopsida</taxon>
        <taxon>Liliopsida</taxon>
        <taxon>Poales</taxon>
        <taxon>Bromeliaceae</taxon>
        <taxon>Bromelioideae</taxon>
        <taxon>Ananas</taxon>
    </lineage>
</organism>
<accession>A0A199W8L2</accession>
<feature type="region of interest" description="Disordered" evidence="1">
    <location>
        <begin position="390"/>
        <end position="409"/>
    </location>
</feature>
<reference evidence="2 3" key="1">
    <citation type="journal article" date="2016" name="DNA Res.">
        <title>The draft genome of MD-2 pineapple using hybrid error correction of long reads.</title>
        <authorList>
            <person name="Redwan R.M."/>
            <person name="Saidin A."/>
            <person name="Kumar S.V."/>
        </authorList>
    </citation>
    <scope>NUCLEOTIDE SEQUENCE [LARGE SCALE GENOMIC DNA]</scope>
    <source>
        <strain evidence="3">cv. MD2</strain>
        <tissue evidence="2">Leaf</tissue>
    </source>
</reference>
<sequence length="618" mass="69965">SMFEAVFYRDALSIRLPERGSISTDSFSKIGHPRICKLLSDLGKFITACRFEQFCRMRYSRECSSCKSTKNETPEQSRILKEWRDRRLPNCNDAVRVRHRVIVRSDRCGKFALARIASTSAQDSKRIYRNKDGSSAVSMSKQGHPIRRRFPRRGRDLIPSSEVRAQQLLRPKVWSDFKLARTSADGRRVIILRSANNSRVREGRYCCRHTESAWSTAAISASAAGTLLLCSRPFIAAMKSLISLSLWAKSSLYWCRNHSCVLFLMTSLMDLLSSWLNCRSSFVTKVRNGARNIAMFRSLGGRIKAGKIGRQLETLKNFSIQIRICIVLAVAPYQLERIKMLLFFQIGSNGALLALNILKIINAQASSKPCKEVKLPISAMPEGCRYRKPTKSVRVDTATSNTDSPVPETRRMRRFNPETCSTRNFFKLLKVSVVATFSSETTLSPSMTIRQFMQRVVADRLSCPRGAAESVMTLNVESGHQIIQATVREATLKMCRQMPKTPHQRFGFVAGPVLVCDRFQICMQITLRTKEIGQLRSDCLANHLGRCRRFRCVKVAHDHSVEVRKMGKYRYGLIIGSNGILRLTCDRSLLYDVFHNSGCVEVAGCVDPHDEIKMLSVT</sequence>
<dbReference type="AlphaFoldDB" id="A0A199W8L2"/>
<evidence type="ECO:0000313" key="2">
    <source>
        <dbReference type="EMBL" id="OAY85802.1"/>
    </source>
</evidence>
<dbReference type="Proteomes" id="UP000092600">
    <property type="component" value="Unassembled WGS sequence"/>
</dbReference>
<comment type="caution">
    <text evidence="2">The sequence shown here is derived from an EMBL/GenBank/DDBJ whole genome shotgun (WGS) entry which is preliminary data.</text>
</comment>
<feature type="non-terminal residue" evidence="2">
    <location>
        <position position="1"/>
    </location>
</feature>
<name>A0A199W8L2_ANACO</name>
<dbReference type="EMBL" id="LSRQ01000044">
    <property type="protein sequence ID" value="OAY85802.1"/>
    <property type="molecule type" value="Genomic_DNA"/>
</dbReference>
<proteinExistence type="predicted"/>